<accession>A0AAV8VU06</accession>
<comment type="caution">
    <text evidence="1">The sequence shown here is derived from an EMBL/GenBank/DDBJ whole genome shotgun (WGS) entry which is preliminary data.</text>
</comment>
<dbReference type="EMBL" id="JANEYG010000031">
    <property type="protein sequence ID" value="KAJ8917718.1"/>
    <property type="molecule type" value="Genomic_DNA"/>
</dbReference>
<reference evidence="1 2" key="1">
    <citation type="journal article" date="2023" name="Insect Mol. Biol.">
        <title>Genome sequencing provides insights into the evolution of gene families encoding plant cell wall-degrading enzymes in longhorned beetles.</title>
        <authorList>
            <person name="Shin N.R."/>
            <person name="Okamura Y."/>
            <person name="Kirsch R."/>
            <person name="Pauchet Y."/>
        </authorList>
    </citation>
    <scope>NUCLEOTIDE SEQUENCE [LARGE SCALE GENOMIC DNA]</scope>
    <source>
        <strain evidence="1">EAD_L_NR</strain>
    </source>
</reference>
<proteinExistence type="predicted"/>
<dbReference type="AlphaFoldDB" id="A0AAV8VU06"/>
<sequence>MDDWMIGLDDVMHNARVTCYASNNTKQIKNRKEIYSKMNPTKVDEGIFPSTRSSFYKQLFLTRRFVVYPSLKSELPGAQFPPQKRK</sequence>
<name>A0AAV8VU06_9CUCU</name>
<evidence type="ECO:0000313" key="1">
    <source>
        <dbReference type="EMBL" id="KAJ8917718.1"/>
    </source>
</evidence>
<protein>
    <submittedName>
        <fullName evidence="1">Uncharacterized protein</fullName>
    </submittedName>
</protein>
<evidence type="ECO:0000313" key="2">
    <source>
        <dbReference type="Proteomes" id="UP001159042"/>
    </source>
</evidence>
<dbReference type="Proteomes" id="UP001159042">
    <property type="component" value="Unassembled WGS sequence"/>
</dbReference>
<keyword evidence="2" id="KW-1185">Reference proteome</keyword>
<gene>
    <name evidence="1" type="ORF">NQ315_005167</name>
</gene>
<organism evidence="1 2">
    <name type="scientific">Exocentrus adspersus</name>
    <dbReference type="NCBI Taxonomy" id="1586481"/>
    <lineage>
        <taxon>Eukaryota</taxon>
        <taxon>Metazoa</taxon>
        <taxon>Ecdysozoa</taxon>
        <taxon>Arthropoda</taxon>
        <taxon>Hexapoda</taxon>
        <taxon>Insecta</taxon>
        <taxon>Pterygota</taxon>
        <taxon>Neoptera</taxon>
        <taxon>Endopterygota</taxon>
        <taxon>Coleoptera</taxon>
        <taxon>Polyphaga</taxon>
        <taxon>Cucujiformia</taxon>
        <taxon>Chrysomeloidea</taxon>
        <taxon>Cerambycidae</taxon>
        <taxon>Lamiinae</taxon>
        <taxon>Acanthocinini</taxon>
        <taxon>Exocentrus</taxon>
    </lineage>
</organism>